<evidence type="ECO:0000256" key="1">
    <source>
        <dbReference type="SAM" id="MobiDB-lite"/>
    </source>
</evidence>
<evidence type="ECO:0000313" key="2">
    <source>
        <dbReference type="EMBL" id="JAO05031.1"/>
    </source>
</evidence>
<dbReference type="EMBL" id="GBYX01476646">
    <property type="protein sequence ID" value="JAO05031.1"/>
    <property type="molecule type" value="Transcribed_RNA"/>
</dbReference>
<organism evidence="2">
    <name type="scientific">Poeciliopsis prolifica</name>
    <name type="common">blackstripe livebearer</name>
    <dbReference type="NCBI Taxonomy" id="188132"/>
    <lineage>
        <taxon>Eukaryota</taxon>
        <taxon>Metazoa</taxon>
        <taxon>Chordata</taxon>
        <taxon>Craniata</taxon>
        <taxon>Vertebrata</taxon>
        <taxon>Euteleostomi</taxon>
        <taxon>Actinopterygii</taxon>
        <taxon>Neopterygii</taxon>
        <taxon>Teleostei</taxon>
        <taxon>Neoteleostei</taxon>
        <taxon>Acanthomorphata</taxon>
        <taxon>Ovalentaria</taxon>
        <taxon>Atherinomorphae</taxon>
        <taxon>Cyprinodontiformes</taxon>
        <taxon>Poeciliidae</taxon>
        <taxon>Poeciliinae</taxon>
        <taxon>Poeciliopsis</taxon>
    </lineage>
</organism>
<dbReference type="AlphaFoldDB" id="A0A0S7EIV9"/>
<name>A0A0S7EIV9_9TELE</name>
<sequence length="114" mass="12126">MRDACLFSEAPVPASYQRKEERANENASTSSSSGSKAAARLNAALFPCSYEREPQEGARRYRAIRSGEGSTRSPHAPGGVRGPMSQRQTSAAASRCRCPPHRAPVGHAALRGAT</sequence>
<proteinExistence type="predicted"/>
<feature type="compositionally biased region" description="Low complexity" evidence="1">
    <location>
        <begin position="27"/>
        <end position="38"/>
    </location>
</feature>
<feature type="region of interest" description="Disordered" evidence="1">
    <location>
        <begin position="1"/>
        <end position="38"/>
    </location>
</feature>
<reference evidence="2" key="1">
    <citation type="submission" date="2014-12" db="EMBL/GenBank/DDBJ databases">
        <title>Parallel Evolution in Life History Adaptation Evident in the Tissue-Specific Poeciliopsis prolifica transcriptome.</title>
        <authorList>
            <person name="Jue N.K."/>
            <person name="Foley R.J."/>
            <person name="Obergfell C."/>
            <person name="Reznick D.N."/>
            <person name="O'Neill R.J."/>
            <person name="O'Neill M.J."/>
        </authorList>
    </citation>
    <scope>NUCLEOTIDE SEQUENCE</scope>
</reference>
<protein>
    <submittedName>
        <fullName evidence="2">PPUP9587</fullName>
    </submittedName>
</protein>
<feature type="region of interest" description="Disordered" evidence="1">
    <location>
        <begin position="65"/>
        <end position="114"/>
    </location>
</feature>
<accession>A0A0S7EIV9</accession>
<gene>
    <name evidence="2" type="primary">PPUP9587</name>
</gene>